<dbReference type="GO" id="GO:0005829">
    <property type="term" value="C:cytosol"/>
    <property type="evidence" value="ECO:0007669"/>
    <property type="project" value="TreeGrafter"/>
</dbReference>
<dbReference type="InterPro" id="IPR025285">
    <property type="entry name" value="DUF4145"/>
</dbReference>
<dbReference type="AlphaFoldDB" id="A0A518FLR2"/>
<dbReference type="CDD" id="cd18032">
    <property type="entry name" value="DEXHc_RE_I_III_res"/>
    <property type="match status" value="1"/>
</dbReference>
<evidence type="ECO:0000259" key="3">
    <source>
        <dbReference type="PROSITE" id="PS51194"/>
    </source>
</evidence>
<dbReference type="GO" id="GO:0009307">
    <property type="term" value="P:DNA restriction-modification system"/>
    <property type="evidence" value="ECO:0007669"/>
    <property type="project" value="UniProtKB-KW"/>
</dbReference>
<evidence type="ECO:0000256" key="1">
    <source>
        <dbReference type="SAM" id="MobiDB-lite"/>
    </source>
</evidence>
<protein>
    <submittedName>
        <fullName evidence="4">Type-1 restriction enzyme R protein</fullName>
        <ecNumber evidence="4">3.1.21.3</ecNumber>
    </submittedName>
</protein>
<dbReference type="SUPFAM" id="SSF52540">
    <property type="entry name" value="P-loop containing nucleoside triphosphate hydrolases"/>
    <property type="match status" value="1"/>
</dbReference>
<dbReference type="InterPro" id="IPR050742">
    <property type="entry name" value="Helicase_Restrict-Modif_Enz"/>
</dbReference>
<dbReference type="Gene3D" id="3.90.1570.30">
    <property type="match status" value="1"/>
</dbReference>
<organism evidence="4 5">
    <name type="scientific">Gimesia panareensis</name>
    <dbReference type="NCBI Taxonomy" id="2527978"/>
    <lineage>
        <taxon>Bacteria</taxon>
        <taxon>Pseudomonadati</taxon>
        <taxon>Planctomycetota</taxon>
        <taxon>Planctomycetia</taxon>
        <taxon>Planctomycetales</taxon>
        <taxon>Planctomycetaceae</taxon>
        <taxon>Gimesia</taxon>
    </lineage>
</organism>
<dbReference type="CDD" id="cd18799">
    <property type="entry name" value="SF2_C_EcoAI-like"/>
    <property type="match status" value="1"/>
</dbReference>
<dbReference type="InterPro" id="IPR006935">
    <property type="entry name" value="Helicase/UvrB_N"/>
</dbReference>
<dbReference type="InterPro" id="IPR013670">
    <property type="entry name" value="EcoEI_R_C_dom"/>
</dbReference>
<evidence type="ECO:0000313" key="5">
    <source>
        <dbReference type="Proteomes" id="UP000320839"/>
    </source>
</evidence>
<sequence length="1134" mass="130217">MSDTHKSPNFAFLAKHDPLLVDYAALAERYVFEDPNSALIKLRQLCELLVKQAAAYNGIVTEERDSIQAIINRLWDRRIINNDISSLMHDLRKAGNEAAHAHLDDRRIALYQLQMARKLAVWFHKSFGKDRNFKAGPFLPPPDPADQQQTLVEELERLRKKVVFTEEQLTEEKQLSEAQQQELAEFKTKVEEAYKNEEAALELAADYEQRLQQEREEFEQRLTQQQAEWASKTPEEQEAVTQHAQAEAEAFTLDEAETRQKIDAQLREAGWDADSQVLKYAAGIRPAKGRNIAIAEWPTKSGPADYVLFLGLTPVAVVEAKRKNKNVPASIEQSKRYSRDFQLPDDLKSPGGPWDKYQIPFLFATNGRSYLRQIQDESGIWLLDARQETNHPRALEGWYTPEGLKGLLKQDIPAANERMLSEPFHYLPLRDYQQRAIQEVEKAIAAGQREILLAMATGTGKTVTFIALLYRLIKAQRFRRILFLVDRTSLGEQAGDKLKDLKLENLKSFDQIYDVKELGDLRPDEDTRLQVATVQGMVKRILYASDDSLPVPVDWYDCIIIDECHRGYNLDQLMSESELEFRSEEEYISKYRRVLEHFDAVRIGLTATPALHTNQIFGMPVYQYSYRRAVIDGWLVDHEPPIRILTDLSHNGIKWERGDEVKSYDPVTHQVDLTNAPDDIEIEIEKFNRQVRTENFNKVVCEELANHLDPADKAKTLIFCVDDKHADLVVRLMKKALDQKYGGVHDDLVQKITGSVDKPLQKIRLYKNEQLPQIAVTVDLLTTGIDVPEIVNLVFLRRVNSRILFEQMLGRGTRLCPDLYGPGEDKQCFRIFDAVDIYAALQSLTNMVPVVSRPNIKFAQLSAELQTVTDGQFLSDVKDQFLAKLQRKRLNEHQEERLQLQTGLDRNGLIQQVQNLEPDALGRWLAEHPNLPDLLDEVTARGSRILISEHADALHSTERGYGEGREKPEDYLESFKEYVTSNPDRIAALTLVTQRPRDLTRQQLKELRLLLEEHGFTLAQLHSAWRETTNQDIAASIIGYIRSVVFDQPLVPHEERVERAVQQVLSERDWTSQQRQWLERIGSQLKKEVIVDRASFDAGQFKARGGFQRLNKVFQGELLEIIGHLSDLMWETAA</sequence>
<dbReference type="EMBL" id="CP036317">
    <property type="protein sequence ID" value="QDV17227.1"/>
    <property type="molecule type" value="Genomic_DNA"/>
</dbReference>
<dbReference type="InterPro" id="IPR027417">
    <property type="entry name" value="P-loop_NTPase"/>
</dbReference>
<dbReference type="NCBIfam" id="NF008521">
    <property type="entry name" value="PRK11448.1"/>
    <property type="match status" value="1"/>
</dbReference>
<feature type="domain" description="Helicase C-terminal" evidence="3">
    <location>
        <begin position="703"/>
        <end position="869"/>
    </location>
</feature>
<feature type="region of interest" description="Disordered" evidence="1">
    <location>
        <begin position="216"/>
        <end position="240"/>
    </location>
</feature>
<evidence type="ECO:0000259" key="2">
    <source>
        <dbReference type="PROSITE" id="PS51192"/>
    </source>
</evidence>
<dbReference type="GO" id="GO:0009035">
    <property type="term" value="F:type I site-specific deoxyribonuclease activity"/>
    <property type="evidence" value="ECO:0007669"/>
    <property type="project" value="UniProtKB-EC"/>
</dbReference>
<dbReference type="PROSITE" id="PS51194">
    <property type="entry name" value="HELICASE_CTER"/>
    <property type="match status" value="1"/>
</dbReference>
<dbReference type="OrthoDB" id="9758243at2"/>
<dbReference type="GO" id="GO:0005524">
    <property type="term" value="F:ATP binding"/>
    <property type="evidence" value="ECO:0007669"/>
    <property type="project" value="UniProtKB-KW"/>
</dbReference>
<feature type="domain" description="Helicase ATP-binding" evidence="2">
    <location>
        <begin position="442"/>
        <end position="627"/>
    </location>
</feature>
<dbReference type="GO" id="GO:0003677">
    <property type="term" value="F:DNA binding"/>
    <property type="evidence" value="ECO:0007669"/>
    <property type="project" value="UniProtKB-KW"/>
</dbReference>
<dbReference type="PROSITE" id="PS51192">
    <property type="entry name" value="HELICASE_ATP_BIND_1"/>
    <property type="match status" value="1"/>
</dbReference>
<accession>A0A518FLR2</accession>
<name>A0A518FLR2_9PLAN</name>
<proteinExistence type="predicted"/>
<dbReference type="Pfam" id="PF04851">
    <property type="entry name" value="ResIII"/>
    <property type="match status" value="1"/>
</dbReference>
<gene>
    <name evidence="4" type="primary">hsdR</name>
    <name evidence="4" type="ORF">Pan153_18620</name>
</gene>
<dbReference type="RefSeq" id="WP_145455264.1">
    <property type="nucleotide sequence ID" value="NZ_CP036317.1"/>
</dbReference>
<dbReference type="Pfam" id="PF08463">
    <property type="entry name" value="EcoEI_R_C"/>
    <property type="match status" value="1"/>
</dbReference>
<dbReference type="InterPro" id="IPR014001">
    <property type="entry name" value="Helicase_ATP-bd"/>
</dbReference>
<dbReference type="Proteomes" id="UP000320839">
    <property type="component" value="Chromosome"/>
</dbReference>
<dbReference type="EC" id="3.1.21.3" evidence="4"/>
<dbReference type="PANTHER" id="PTHR47396:SF1">
    <property type="entry name" value="ATP-DEPENDENT HELICASE IRC3-RELATED"/>
    <property type="match status" value="1"/>
</dbReference>
<evidence type="ECO:0000313" key="4">
    <source>
        <dbReference type="EMBL" id="QDV17227.1"/>
    </source>
</evidence>
<dbReference type="Pfam" id="PF04313">
    <property type="entry name" value="HSDR_N"/>
    <property type="match status" value="1"/>
</dbReference>
<dbReference type="InterPro" id="IPR007409">
    <property type="entry name" value="Restrct_endonuc_type1_HsdR_N"/>
</dbReference>
<dbReference type="SMART" id="SM00487">
    <property type="entry name" value="DEXDc"/>
    <property type="match status" value="1"/>
</dbReference>
<dbReference type="InterPro" id="IPR001650">
    <property type="entry name" value="Helicase_C-like"/>
</dbReference>
<dbReference type="PANTHER" id="PTHR47396">
    <property type="entry name" value="TYPE I RESTRICTION ENZYME ECOKI R PROTEIN"/>
    <property type="match status" value="1"/>
</dbReference>
<dbReference type="Gene3D" id="3.40.50.300">
    <property type="entry name" value="P-loop containing nucleotide triphosphate hydrolases"/>
    <property type="match status" value="2"/>
</dbReference>
<keyword evidence="4" id="KW-0378">Hydrolase</keyword>
<dbReference type="Pfam" id="PF13643">
    <property type="entry name" value="DUF4145"/>
    <property type="match status" value="1"/>
</dbReference>
<dbReference type="REBASE" id="355334">
    <property type="entry name" value="PbaPan153ORF18630P"/>
</dbReference>
<reference evidence="4 5" key="1">
    <citation type="submission" date="2019-02" db="EMBL/GenBank/DDBJ databases">
        <title>Deep-cultivation of Planctomycetes and their phenomic and genomic characterization uncovers novel biology.</title>
        <authorList>
            <person name="Wiegand S."/>
            <person name="Jogler M."/>
            <person name="Boedeker C."/>
            <person name="Pinto D."/>
            <person name="Vollmers J."/>
            <person name="Rivas-Marin E."/>
            <person name="Kohn T."/>
            <person name="Peeters S.H."/>
            <person name="Heuer A."/>
            <person name="Rast P."/>
            <person name="Oberbeckmann S."/>
            <person name="Bunk B."/>
            <person name="Jeske O."/>
            <person name="Meyerdierks A."/>
            <person name="Storesund J.E."/>
            <person name="Kallscheuer N."/>
            <person name="Luecker S."/>
            <person name="Lage O.M."/>
            <person name="Pohl T."/>
            <person name="Merkel B.J."/>
            <person name="Hornburger P."/>
            <person name="Mueller R.-W."/>
            <person name="Bruemmer F."/>
            <person name="Labrenz M."/>
            <person name="Spormann A.M."/>
            <person name="Op den Camp H."/>
            <person name="Overmann J."/>
            <person name="Amann R."/>
            <person name="Jetten M.S.M."/>
            <person name="Mascher T."/>
            <person name="Medema M.H."/>
            <person name="Devos D.P."/>
            <person name="Kaster A.-K."/>
            <person name="Ovreas L."/>
            <person name="Rohde M."/>
            <person name="Galperin M.Y."/>
            <person name="Jogler C."/>
        </authorList>
    </citation>
    <scope>NUCLEOTIDE SEQUENCE [LARGE SCALE GENOMIC DNA]</scope>
    <source>
        <strain evidence="4 5">Pan153</strain>
    </source>
</reference>